<feature type="domain" description="HNH nuclease" evidence="1">
    <location>
        <begin position="91"/>
        <end position="141"/>
    </location>
</feature>
<evidence type="ECO:0000259" key="1">
    <source>
        <dbReference type="Pfam" id="PF13391"/>
    </source>
</evidence>
<protein>
    <recommendedName>
        <fullName evidence="1">HNH nuclease domain-containing protein</fullName>
    </recommendedName>
</protein>
<gene>
    <name evidence="2" type="ORF">ABH992_000088</name>
</gene>
<name>A0ABV4G6Z6_9BRAD</name>
<dbReference type="EMBL" id="JBGBZN010000001">
    <property type="protein sequence ID" value="MEY9467689.1"/>
    <property type="molecule type" value="Genomic_DNA"/>
</dbReference>
<keyword evidence="3" id="KW-1185">Reference proteome</keyword>
<comment type="caution">
    <text evidence="2">The sequence shown here is derived from an EMBL/GenBank/DDBJ whole genome shotgun (WGS) entry which is preliminary data.</text>
</comment>
<evidence type="ECO:0000313" key="3">
    <source>
        <dbReference type="Proteomes" id="UP001565474"/>
    </source>
</evidence>
<dbReference type="InterPro" id="IPR003615">
    <property type="entry name" value="HNH_nuc"/>
</dbReference>
<organism evidence="2 3">
    <name type="scientific">Bradyrhizobium yuanmingense</name>
    <dbReference type="NCBI Taxonomy" id="108015"/>
    <lineage>
        <taxon>Bacteria</taxon>
        <taxon>Pseudomonadati</taxon>
        <taxon>Pseudomonadota</taxon>
        <taxon>Alphaproteobacteria</taxon>
        <taxon>Hyphomicrobiales</taxon>
        <taxon>Nitrobacteraceae</taxon>
        <taxon>Bradyrhizobium</taxon>
    </lineage>
</organism>
<proteinExistence type="predicted"/>
<dbReference type="RefSeq" id="WP_050992055.1">
    <property type="nucleotide sequence ID" value="NZ_JBGBYD010000001.1"/>
</dbReference>
<dbReference type="Proteomes" id="UP001565474">
    <property type="component" value="Unassembled WGS sequence"/>
</dbReference>
<accession>A0ABV4G6Z6</accession>
<dbReference type="Pfam" id="PF13391">
    <property type="entry name" value="HNH_2"/>
    <property type="match status" value="1"/>
</dbReference>
<evidence type="ECO:0000313" key="2">
    <source>
        <dbReference type="EMBL" id="MEY9467689.1"/>
    </source>
</evidence>
<reference evidence="2 3" key="1">
    <citation type="submission" date="2024-07" db="EMBL/GenBank/DDBJ databases">
        <title>Genomic Encyclopedia of Type Strains, Phase V (KMG-V): Genome sequencing to study the core and pangenomes of soil and plant-associated prokaryotes.</title>
        <authorList>
            <person name="Whitman W."/>
        </authorList>
    </citation>
    <scope>NUCLEOTIDE SEQUENCE [LARGE SCALE GENOMIC DNA]</scope>
    <source>
        <strain evidence="2 3">USDA 222</strain>
    </source>
</reference>
<sequence>MSSDETKKALIRTSYTAYEDWRPNKGWVWFGRYFKDDQAESAISFLHQVIYSSEASSHSSKSGKTEAAAVGKVRIGQSEFRREIELWGRKCALTRSRVVPALDAAHIVSWAENESVRRSTENGLALLSSLHKIFEEGLISFGDDGTMLAKLDESDLASVGLQKGMKLFRPLTSRQKAWMRAHRRRHGYGG</sequence>